<organism evidence="2 3">
    <name type="scientific">Streptomyces bottropensis ATCC 25435</name>
    <dbReference type="NCBI Taxonomy" id="1054862"/>
    <lineage>
        <taxon>Bacteria</taxon>
        <taxon>Bacillati</taxon>
        <taxon>Actinomycetota</taxon>
        <taxon>Actinomycetes</taxon>
        <taxon>Kitasatosporales</taxon>
        <taxon>Streptomycetaceae</taxon>
        <taxon>Streptomyces</taxon>
    </lineage>
</organism>
<gene>
    <name evidence="2" type="ORF">SBD_7554</name>
</gene>
<dbReference type="AlphaFoldDB" id="M3E4R5"/>
<evidence type="ECO:0000256" key="1">
    <source>
        <dbReference type="SAM" id="MobiDB-lite"/>
    </source>
</evidence>
<evidence type="ECO:0000313" key="3">
    <source>
        <dbReference type="Proteomes" id="UP000030760"/>
    </source>
</evidence>
<evidence type="ECO:0000313" key="2">
    <source>
        <dbReference type="EMBL" id="EMF50836.1"/>
    </source>
</evidence>
<protein>
    <submittedName>
        <fullName evidence="2">Uncharacterized protein</fullName>
    </submittedName>
</protein>
<name>M3E4R5_9ACTN</name>
<reference evidence="3" key="1">
    <citation type="journal article" date="2013" name="Genome Announc.">
        <title>Draft Genome Sequence of Streptomyces bottropensis ATCC 25435, a Bottromycin-Producing Actinomycete.</title>
        <authorList>
            <person name="Zhang H."/>
            <person name="Zhou W."/>
            <person name="Zhuang Y."/>
            <person name="Liang X."/>
            <person name="Liu T."/>
        </authorList>
    </citation>
    <scope>NUCLEOTIDE SEQUENCE [LARGE SCALE GENOMIC DNA]</scope>
    <source>
        <strain evidence="3">ATCC 25435</strain>
    </source>
</reference>
<dbReference type="Proteomes" id="UP000030760">
    <property type="component" value="Unassembled WGS sequence"/>
</dbReference>
<dbReference type="EMBL" id="KB405097">
    <property type="protein sequence ID" value="EMF50836.1"/>
    <property type="molecule type" value="Genomic_DNA"/>
</dbReference>
<feature type="region of interest" description="Disordered" evidence="1">
    <location>
        <begin position="42"/>
        <end position="63"/>
    </location>
</feature>
<accession>M3E4R5</accession>
<sequence length="63" mass="6365">MLPRRPLRFGGLVLPGVRGGRGTGHRAIVGNTAVGVPWDGNVAGVSEAVPRPADGVPPGRMGV</sequence>
<proteinExistence type="predicted"/>